<dbReference type="Gene3D" id="2.60.120.470">
    <property type="entry name" value="PITH domain"/>
    <property type="match status" value="1"/>
</dbReference>
<dbReference type="InterPro" id="IPR045099">
    <property type="entry name" value="PITH1-like"/>
</dbReference>
<comment type="similarity">
    <text evidence="1">Belongs to the PITHD1 family.</text>
</comment>
<name>A0ABP0G0I5_CLALP</name>
<evidence type="ECO:0000256" key="1">
    <source>
        <dbReference type="ARBA" id="ARBA00025788"/>
    </source>
</evidence>
<proteinExistence type="inferred from homology"/>
<reference evidence="3 4" key="1">
    <citation type="submission" date="2024-02" db="EMBL/GenBank/DDBJ databases">
        <authorList>
            <person name="Daric V."/>
            <person name="Darras S."/>
        </authorList>
    </citation>
    <scope>NUCLEOTIDE SEQUENCE [LARGE SCALE GENOMIC DNA]</scope>
</reference>
<accession>A0ABP0G0I5</accession>
<dbReference type="PANTHER" id="PTHR12175">
    <property type="entry name" value="AD039 HT014 THIOREDOXIN FAMILY TRP26"/>
    <property type="match status" value="1"/>
</dbReference>
<sequence>MGCNALMNRKMVLLEKFSNHGTIVWIELNLLRAIFTGSVKLKSVALLGGENDSHPKSMKLFKNIPNMDLDQTCKQPDQVFELPQTYTDVLQIPTKTARFSSVHHLSIFFPDNYGAETTKVYYIGLKGDYKQAQRQEVLITNYELAANPADHKNKLYDTSSHMIS</sequence>
<dbReference type="InterPro" id="IPR008979">
    <property type="entry name" value="Galactose-bd-like_sf"/>
</dbReference>
<dbReference type="InterPro" id="IPR010400">
    <property type="entry name" value="PITH_dom"/>
</dbReference>
<evidence type="ECO:0000259" key="2">
    <source>
        <dbReference type="PROSITE" id="PS51532"/>
    </source>
</evidence>
<evidence type="ECO:0000313" key="4">
    <source>
        <dbReference type="Proteomes" id="UP001642483"/>
    </source>
</evidence>
<keyword evidence="4" id="KW-1185">Reference proteome</keyword>
<evidence type="ECO:0000313" key="3">
    <source>
        <dbReference type="EMBL" id="CAK8685063.1"/>
    </source>
</evidence>
<feature type="domain" description="PITH" evidence="2">
    <location>
        <begin position="1"/>
        <end position="145"/>
    </location>
</feature>
<comment type="caution">
    <text evidence="3">The sequence shown here is derived from an EMBL/GenBank/DDBJ whole genome shotgun (WGS) entry which is preliminary data.</text>
</comment>
<dbReference type="SUPFAM" id="SSF49785">
    <property type="entry name" value="Galactose-binding domain-like"/>
    <property type="match status" value="1"/>
</dbReference>
<dbReference type="EMBL" id="CAWYQH010000098">
    <property type="protein sequence ID" value="CAK8685063.1"/>
    <property type="molecule type" value="Genomic_DNA"/>
</dbReference>
<organism evidence="3 4">
    <name type="scientific">Clavelina lepadiformis</name>
    <name type="common">Light-bulb sea squirt</name>
    <name type="synonym">Ascidia lepadiformis</name>
    <dbReference type="NCBI Taxonomy" id="159417"/>
    <lineage>
        <taxon>Eukaryota</taxon>
        <taxon>Metazoa</taxon>
        <taxon>Chordata</taxon>
        <taxon>Tunicata</taxon>
        <taxon>Ascidiacea</taxon>
        <taxon>Aplousobranchia</taxon>
        <taxon>Clavelinidae</taxon>
        <taxon>Clavelina</taxon>
    </lineage>
</organism>
<gene>
    <name evidence="3" type="ORF">CVLEPA_LOCUS16221</name>
</gene>
<protein>
    <recommendedName>
        <fullName evidence="2">PITH domain-containing protein</fullName>
    </recommendedName>
</protein>
<dbReference type="InterPro" id="IPR037047">
    <property type="entry name" value="PITH_dom_sf"/>
</dbReference>
<dbReference type="PROSITE" id="PS51532">
    <property type="entry name" value="PITH"/>
    <property type="match status" value="1"/>
</dbReference>
<dbReference type="PANTHER" id="PTHR12175:SF1">
    <property type="entry name" value="PITH DOMAIN-CONTAINING PROTEIN 1"/>
    <property type="match status" value="1"/>
</dbReference>
<dbReference type="Pfam" id="PF06201">
    <property type="entry name" value="PITH"/>
    <property type="match status" value="1"/>
</dbReference>
<dbReference type="Proteomes" id="UP001642483">
    <property type="component" value="Unassembled WGS sequence"/>
</dbReference>